<name>E3CW54_9BACT</name>
<dbReference type="Proteomes" id="UP000005096">
    <property type="component" value="Chromosome"/>
</dbReference>
<dbReference type="PaxDb" id="584708-Apau_0072"/>
<evidence type="ECO:0000313" key="2">
    <source>
        <dbReference type="Proteomes" id="UP000005096"/>
    </source>
</evidence>
<reference evidence="1 2" key="1">
    <citation type="journal article" date="2010" name="Stand. Genomic Sci.">
        <title>Non-contiguous finished genome sequence of Aminomonas paucivorans type strain (GLU-3).</title>
        <authorList>
            <person name="Pitluck S."/>
            <person name="Yasawong M."/>
            <person name="Held B."/>
            <person name="Lapidus A."/>
            <person name="Nolan M."/>
            <person name="Copeland A."/>
            <person name="Lucas S."/>
            <person name="Del Rio T.G."/>
            <person name="Tice H."/>
            <person name="Cheng J.F."/>
            <person name="Chertkov O."/>
            <person name="Goodwin L."/>
            <person name="Tapia R."/>
            <person name="Han C."/>
            <person name="Liolios K."/>
            <person name="Ivanova N."/>
            <person name="Mavromatis K."/>
            <person name="Ovchinnikova G."/>
            <person name="Pati A."/>
            <person name="Chen A."/>
            <person name="Palaniappan K."/>
            <person name="Land M."/>
            <person name="Hauser L."/>
            <person name="Chang Y.J."/>
            <person name="Jeffries C.D."/>
            <person name="Pukall R."/>
            <person name="Spring S."/>
            <person name="Rohde M."/>
            <person name="Sikorski J."/>
            <person name="Goker M."/>
            <person name="Woyke T."/>
            <person name="Bristow J."/>
            <person name="Eisen J.A."/>
            <person name="Markowitz V."/>
            <person name="Hugenholtz P."/>
            <person name="Kyrpides N.C."/>
            <person name="Klenk H.P."/>
        </authorList>
    </citation>
    <scope>NUCLEOTIDE SEQUENCE [LARGE SCALE GENOMIC DNA]</scope>
    <source>
        <strain evidence="1 2">DSM 12260</strain>
    </source>
</reference>
<accession>E3CW54</accession>
<dbReference type="RefSeq" id="WP_006299651.1">
    <property type="nucleotide sequence ID" value="NZ_CM001022.1"/>
</dbReference>
<dbReference type="HOGENOM" id="CLU_1440394_0_0_0"/>
<dbReference type="EMBL" id="CM001022">
    <property type="protein sequence ID" value="EFQ22512.1"/>
    <property type="molecule type" value="Genomic_DNA"/>
</dbReference>
<evidence type="ECO:0000313" key="1">
    <source>
        <dbReference type="EMBL" id="EFQ22512.1"/>
    </source>
</evidence>
<keyword evidence="2" id="KW-1185">Reference proteome</keyword>
<gene>
    <name evidence="1" type="ORF">Apau_0072</name>
</gene>
<dbReference type="OrthoDB" id="3667at2"/>
<dbReference type="eggNOG" id="ENOG5032XW5">
    <property type="taxonomic scope" value="Bacteria"/>
</dbReference>
<dbReference type="AlphaFoldDB" id="E3CW54"/>
<sequence length="181" mass="21016">MPRIPIFPILRSQEDVLSEARRKGGPLGRLLLRGQALAELRLHFVEYRVLLFSVLHRPNWISRNLFKDRGEKRQLCRVLVNGSTGGALWAEEIPEPLVSYEAREEQIQHSSFPRERMEEKGSRLVLRVLRRRVGGYPEVNLEEDAPVYRPFYVALYGEPREGCRVRYLPFAADGCSSHRTF</sequence>
<dbReference type="STRING" id="584708.Apau_0072"/>
<organism evidence="1 2">
    <name type="scientific">Aminomonas paucivorans DSM 12260</name>
    <dbReference type="NCBI Taxonomy" id="584708"/>
    <lineage>
        <taxon>Bacteria</taxon>
        <taxon>Thermotogati</taxon>
        <taxon>Synergistota</taxon>
        <taxon>Synergistia</taxon>
        <taxon>Synergistales</taxon>
        <taxon>Synergistaceae</taxon>
        <taxon>Aminomonas</taxon>
    </lineage>
</organism>
<protein>
    <submittedName>
        <fullName evidence="1">Uncharacterized protein</fullName>
    </submittedName>
</protein>
<proteinExistence type="predicted"/>